<feature type="non-terminal residue" evidence="1">
    <location>
        <position position="104"/>
    </location>
</feature>
<evidence type="ECO:0000313" key="2">
    <source>
        <dbReference type="Proteomes" id="UP001623558"/>
    </source>
</evidence>
<sequence length="104" mass="9812">GFSAAGNNITVSTTLTGAISGLSGTNILSSAGDFSSGVANLTSLGLTFTGTSGAGTFTFTPASGTAITSSSVTVNPGAATRLVVTGSASQTAGTSNSITITAKD</sequence>
<protein>
    <submittedName>
        <fullName evidence="1">Uncharacterized protein</fullName>
    </submittedName>
</protein>
<dbReference type="Proteomes" id="UP001623558">
    <property type="component" value="Unassembled WGS sequence"/>
</dbReference>
<keyword evidence="2" id="KW-1185">Reference proteome</keyword>
<accession>A0ABW8RZV3</accession>
<feature type="non-terminal residue" evidence="1">
    <location>
        <position position="1"/>
    </location>
</feature>
<gene>
    <name evidence="1" type="ORF">U0R11_13600</name>
</gene>
<evidence type="ECO:0000313" key="1">
    <source>
        <dbReference type="EMBL" id="MFL0163427.1"/>
    </source>
</evidence>
<dbReference type="EMBL" id="JBEWZH010000043">
    <property type="protein sequence ID" value="MFL0163427.1"/>
    <property type="molecule type" value="Genomic_DNA"/>
</dbReference>
<dbReference type="RefSeq" id="WP_406752384.1">
    <property type="nucleotide sequence ID" value="NZ_JBEWZH010000043.1"/>
</dbReference>
<name>A0ABW8RZV3_9BACT</name>
<proteinExistence type="predicted"/>
<reference evidence="1 2" key="1">
    <citation type="submission" date="2024-07" db="EMBL/GenBank/DDBJ databases">
        <authorList>
            <person name="Pitt A."/>
            <person name="Hahn M.W."/>
        </authorList>
    </citation>
    <scope>NUCLEOTIDE SEQUENCE [LARGE SCALE GENOMIC DNA]</scope>
    <source>
        <strain evidence="1 2">1-SAACH-A3</strain>
    </source>
</reference>
<comment type="caution">
    <text evidence="1">The sequence shown here is derived from an EMBL/GenBank/DDBJ whole genome shotgun (WGS) entry which is preliminary data.</text>
</comment>
<organism evidence="1 2">
    <name type="scientific">Aquirufa salirivi</name>
    <dbReference type="NCBI Taxonomy" id="3104729"/>
    <lineage>
        <taxon>Bacteria</taxon>
        <taxon>Pseudomonadati</taxon>
        <taxon>Bacteroidota</taxon>
        <taxon>Cytophagia</taxon>
        <taxon>Cytophagales</taxon>
        <taxon>Flectobacillaceae</taxon>
        <taxon>Aquirufa</taxon>
    </lineage>
</organism>